<comment type="caution">
    <text evidence="1">The sequence shown here is derived from an EMBL/GenBank/DDBJ whole genome shotgun (WGS) entry which is preliminary data.</text>
</comment>
<dbReference type="EMBL" id="BSCI01000008">
    <property type="protein sequence ID" value="GLG86982.1"/>
    <property type="molecule type" value="Genomic_DNA"/>
</dbReference>
<evidence type="ECO:0000313" key="2">
    <source>
        <dbReference type="Proteomes" id="UP001145109"/>
    </source>
</evidence>
<accession>A0AA37V699</accession>
<organism evidence="1 2">
    <name type="scientific">Coprococcus comes</name>
    <dbReference type="NCBI Taxonomy" id="410072"/>
    <lineage>
        <taxon>Bacteria</taxon>
        <taxon>Bacillati</taxon>
        <taxon>Bacillota</taxon>
        <taxon>Clostridia</taxon>
        <taxon>Lachnospirales</taxon>
        <taxon>Lachnospiraceae</taxon>
        <taxon>Coprococcus</taxon>
    </lineage>
</organism>
<reference evidence="1" key="1">
    <citation type="submission" date="2022-09" db="EMBL/GenBank/DDBJ databases">
        <title>Draft genome sequence of Coprococcus comes strain 31264.</title>
        <authorList>
            <person name="Atsushi H."/>
            <person name="Moriya O."/>
            <person name="Mitsuo S."/>
        </authorList>
    </citation>
    <scope>NUCLEOTIDE SEQUENCE</scope>
    <source>
        <strain evidence="1">JCM 31264</strain>
    </source>
</reference>
<name>A0AA37V699_9FIRM</name>
<dbReference type="Proteomes" id="UP001145109">
    <property type="component" value="Unassembled WGS sequence"/>
</dbReference>
<protein>
    <submittedName>
        <fullName evidence="1">Uncharacterized protein</fullName>
    </submittedName>
</protein>
<gene>
    <name evidence="1" type="ORF">comes_15270</name>
</gene>
<reference evidence="1" key="2">
    <citation type="submission" date="2022-11" db="EMBL/GenBank/DDBJ databases">
        <title>Draft genome sequence of Coprococcus comes strain 31264.</title>
        <authorList>
            <person name="Hisatomi A."/>
            <person name="Ohkuma M."/>
            <person name="Sakamoto M."/>
        </authorList>
    </citation>
    <scope>NUCLEOTIDE SEQUENCE</scope>
    <source>
        <strain evidence="1">JCM 31264</strain>
    </source>
</reference>
<proteinExistence type="predicted"/>
<evidence type="ECO:0000313" key="1">
    <source>
        <dbReference type="EMBL" id="GLG86982.1"/>
    </source>
</evidence>
<sequence>MNYFSIQLLNKGMENVCALGLESAGAHFFQSVIFCLEIFQKILREMDVHI</sequence>
<dbReference type="AlphaFoldDB" id="A0AA37V699"/>